<organism evidence="1 2">
    <name type="scientific">Stylosanthes scabra</name>
    <dbReference type="NCBI Taxonomy" id="79078"/>
    <lineage>
        <taxon>Eukaryota</taxon>
        <taxon>Viridiplantae</taxon>
        <taxon>Streptophyta</taxon>
        <taxon>Embryophyta</taxon>
        <taxon>Tracheophyta</taxon>
        <taxon>Spermatophyta</taxon>
        <taxon>Magnoliopsida</taxon>
        <taxon>eudicotyledons</taxon>
        <taxon>Gunneridae</taxon>
        <taxon>Pentapetalae</taxon>
        <taxon>rosids</taxon>
        <taxon>fabids</taxon>
        <taxon>Fabales</taxon>
        <taxon>Fabaceae</taxon>
        <taxon>Papilionoideae</taxon>
        <taxon>50 kb inversion clade</taxon>
        <taxon>dalbergioids sensu lato</taxon>
        <taxon>Dalbergieae</taxon>
        <taxon>Pterocarpus clade</taxon>
        <taxon>Stylosanthes</taxon>
    </lineage>
</organism>
<reference evidence="1 2" key="1">
    <citation type="journal article" date="2023" name="Plants (Basel)">
        <title>Bridging the Gap: Combining Genomics and Transcriptomics Approaches to Understand Stylosanthes scabra, an Orphan Legume from the Brazilian Caatinga.</title>
        <authorList>
            <person name="Ferreira-Neto J.R.C."/>
            <person name="da Silva M.D."/>
            <person name="Binneck E."/>
            <person name="de Melo N.F."/>
            <person name="da Silva R.H."/>
            <person name="de Melo A.L.T.M."/>
            <person name="Pandolfi V."/>
            <person name="Bustamante F.O."/>
            <person name="Brasileiro-Vidal A.C."/>
            <person name="Benko-Iseppon A.M."/>
        </authorList>
    </citation>
    <scope>NUCLEOTIDE SEQUENCE [LARGE SCALE GENOMIC DNA]</scope>
    <source>
        <tissue evidence="1">Leaves</tissue>
    </source>
</reference>
<proteinExistence type="predicted"/>
<comment type="caution">
    <text evidence="1">The sequence shown here is derived from an EMBL/GenBank/DDBJ whole genome shotgun (WGS) entry which is preliminary data.</text>
</comment>
<accession>A0ABU6ZHA5</accession>
<dbReference type="EMBL" id="JASCZI010272261">
    <property type="protein sequence ID" value="MED6221354.1"/>
    <property type="molecule type" value="Genomic_DNA"/>
</dbReference>
<dbReference type="Proteomes" id="UP001341840">
    <property type="component" value="Unassembled WGS sequence"/>
</dbReference>
<evidence type="ECO:0000313" key="1">
    <source>
        <dbReference type="EMBL" id="MED6221354.1"/>
    </source>
</evidence>
<evidence type="ECO:0000313" key="2">
    <source>
        <dbReference type="Proteomes" id="UP001341840"/>
    </source>
</evidence>
<name>A0ABU6ZHA5_9FABA</name>
<gene>
    <name evidence="1" type="ORF">PIB30_053655</name>
</gene>
<sequence>MLLSPPPLMAAVFPWDRAARTEPTADRCDGDGAMVQWRNPSLSSFGHGGKEGKRLPSIALSPTAMLGGAPRAMNQERDGYGYGYDYGGGYIWGMEEEQGLGGRRLLQKVPSNLLGILRWGRDMAIRIGTANFIHYGNGSKTSEEEVAVGFIWAS</sequence>
<keyword evidence="2" id="KW-1185">Reference proteome</keyword>
<protein>
    <submittedName>
        <fullName evidence="1">Uncharacterized protein</fullName>
    </submittedName>
</protein>